<reference evidence="2" key="2">
    <citation type="submission" date="2015-01" db="EMBL/GenBank/DDBJ databases">
        <title>Evolutionary Origins and Diversification of the Mycorrhizal Mutualists.</title>
        <authorList>
            <consortium name="DOE Joint Genome Institute"/>
            <consortium name="Mycorrhizal Genomics Consortium"/>
            <person name="Kohler A."/>
            <person name="Kuo A."/>
            <person name="Nagy L.G."/>
            <person name="Floudas D."/>
            <person name="Copeland A."/>
            <person name="Barry K.W."/>
            <person name="Cichocki N."/>
            <person name="Veneault-Fourrey C."/>
            <person name="LaButti K."/>
            <person name="Lindquist E.A."/>
            <person name="Lipzen A."/>
            <person name="Lundell T."/>
            <person name="Morin E."/>
            <person name="Murat C."/>
            <person name="Riley R."/>
            <person name="Ohm R."/>
            <person name="Sun H."/>
            <person name="Tunlid A."/>
            <person name="Henrissat B."/>
            <person name="Grigoriev I.V."/>
            <person name="Hibbett D.S."/>
            <person name="Martin F."/>
        </authorList>
    </citation>
    <scope>NUCLEOTIDE SEQUENCE [LARGE SCALE GENOMIC DNA]</scope>
    <source>
        <strain evidence="2">Ve08.2h10</strain>
    </source>
</reference>
<dbReference type="InParanoid" id="A0A0D0E7F4"/>
<dbReference type="STRING" id="930991.A0A0D0E7F4"/>
<dbReference type="OrthoDB" id="2963168at2759"/>
<evidence type="ECO:0000313" key="2">
    <source>
        <dbReference type="Proteomes" id="UP000054538"/>
    </source>
</evidence>
<dbReference type="EMBL" id="KN825144">
    <property type="protein sequence ID" value="KIK93920.1"/>
    <property type="molecule type" value="Genomic_DNA"/>
</dbReference>
<dbReference type="SUPFAM" id="SSF53067">
    <property type="entry name" value="Actin-like ATPase domain"/>
    <property type="match status" value="2"/>
</dbReference>
<gene>
    <name evidence="1" type="ORF">PAXRUDRAFT_785583</name>
</gene>
<proteinExistence type="predicted"/>
<accession>A0A0D0E7F4</accession>
<dbReference type="AlphaFoldDB" id="A0A0D0E7F4"/>
<dbReference type="Proteomes" id="UP000054538">
    <property type="component" value="Unassembled WGS sequence"/>
</dbReference>
<evidence type="ECO:0000313" key="1">
    <source>
        <dbReference type="EMBL" id="KIK93920.1"/>
    </source>
</evidence>
<organism evidence="1 2">
    <name type="scientific">Paxillus rubicundulus Ve08.2h10</name>
    <dbReference type="NCBI Taxonomy" id="930991"/>
    <lineage>
        <taxon>Eukaryota</taxon>
        <taxon>Fungi</taxon>
        <taxon>Dikarya</taxon>
        <taxon>Basidiomycota</taxon>
        <taxon>Agaricomycotina</taxon>
        <taxon>Agaricomycetes</taxon>
        <taxon>Agaricomycetidae</taxon>
        <taxon>Boletales</taxon>
        <taxon>Paxilineae</taxon>
        <taxon>Paxillaceae</taxon>
        <taxon>Paxillus</taxon>
    </lineage>
</organism>
<dbReference type="HOGENOM" id="CLU_009958_4_2_1"/>
<dbReference type="CDD" id="cd10170">
    <property type="entry name" value="ASKHA_NBD_HSP70"/>
    <property type="match status" value="1"/>
</dbReference>
<dbReference type="InterPro" id="IPR043129">
    <property type="entry name" value="ATPase_NBD"/>
</dbReference>
<keyword evidence="2" id="KW-1185">Reference proteome</keyword>
<protein>
    <submittedName>
        <fullName evidence="1">Uncharacterized protein</fullName>
    </submittedName>
</protein>
<sequence>MLSRKPYHGRLRGLVLAFDVGTTYSGVSYAILDPGEVPKIRGVTKYPAQEHVGGDCKIPSIVYYDQAGTARAFGAEALQEQVIEQAEDEQWVKLEWWKLHLRAKHLSASHIGDDDIPPLPAGKTAVEVLADFMRYLFQCTRKFIEDSHGSVLWKSVENHVEYVLTHPNGWEGPQQKQIRRAAAQAGLVPDSPEGQTRVHLLTEGEASLHFCVANILASDASSKTLIIAPEHLEEEQEPCQQGVVIVDAGGGTIDLSAYSMELSPASFEEIAPAECRLQGSVFVTRRAAALLKRKLEGSKKYGSPEILKQMTEIFDKTTKLRLRNAEDPQYIKFGTVRDKDPQFEIRSGQLRLPGKDVADLFERSISEIIDAFRKQQQASSIPITTVFLVGGFGASEWLFTRLRRYFEPLNISICRPDSHVNKAVAEGAVSYHVDHLVSSRVAKFTYGTECSVPFNPFHDEHRARQRSVYRGPSGQLALPHAFGSILRRGTRVSEKQEFEEAFAIRRNSQAACNTIDVDITSYRGPLVEPDWMDTERDQFSTLCTVRADTSKLARTLSGRRSPDGLLYYAIDIKVILMFGLTELTAQVSWTENVSATSGLPPCLWGSCRHLFQDSEVR</sequence>
<name>A0A0D0E7F4_9AGAM</name>
<dbReference type="Gene3D" id="3.30.420.40">
    <property type="match status" value="2"/>
</dbReference>
<reference evidence="1 2" key="1">
    <citation type="submission" date="2014-04" db="EMBL/GenBank/DDBJ databases">
        <authorList>
            <consortium name="DOE Joint Genome Institute"/>
            <person name="Kuo A."/>
            <person name="Kohler A."/>
            <person name="Jargeat P."/>
            <person name="Nagy L.G."/>
            <person name="Floudas D."/>
            <person name="Copeland A."/>
            <person name="Barry K.W."/>
            <person name="Cichocki N."/>
            <person name="Veneault-Fourrey C."/>
            <person name="LaButti K."/>
            <person name="Lindquist E.A."/>
            <person name="Lipzen A."/>
            <person name="Lundell T."/>
            <person name="Morin E."/>
            <person name="Murat C."/>
            <person name="Sun H."/>
            <person name="Tunlid A."/>
            <person name="Henrissat B."/>
            <person name="Grigoriev I.V."/>
            <person name="Hibbett D.S."/>
            <person name="Martin F."/>
            <person name="Nordberg H.P."/>
            <person name="Cantor M.N."/>
            <person name="Hua S.X."/>
        </authorList>
    </citation>
    <scope>NUCLEOTIDE SEQUENCE [LARGE SCALE GENOMIC DNA]</scope>
    <source>
        <strain evidence="1 2">Ve08.2h10</strain>
    </source>
</reference>
<dbReference type="PANTHER" id="PTHR14187:SF5">
    <property type="entry name" value="HEAT SHOCK 70 KDA PROTEIN 12A"/>
    <property type="match status" value="1"/>
</dbReference>
<dbReference type="PANTHER" id="PTHR14187">
    <property type="entry name" value="ALPHA KINASE/ELONGATION FACTOR 2 KINASE"/>
    <property type="match status" value="1"/>
</dbReference>
<dbReference type="Gene3D" id="3.90.640.10">
    <property type="entry name" value="Actin, Chain A, domain 4"/>
    <property type="match status" value="1"/>
</dbReference>